<feature type="compositionally biased region" description="Gly residues" evidence="1">
    <location>
        <begin position="135"/>
        <end position="152"/>
    </location>
</feature>
<dbReference type="PANTHER" id="PTHR38166:SF1">
    <property type="entry name" value="C2H2-TYPE DOMAIN-CONTAINING PROTEIN"/>
    <property type="match status" value="1"/>
</dbReference>
<evidence type="ECO:0000313" key="2">
    <source>
        <dbReference type="EMBL" id="KAK9416777.1"/>
    </source>
</evidence>
<dbReference type="Proteomes" id="UP001408356">
    <property type="component" value="Unassembled WGS sequence"/>
</dbReference>
<feature type="compositionally biased region" description="Low complexity" evidence="1">
    <location>
        <begin position="124"/>
        <end position="134"/>
    </location>
</feature>
<sequence length="463" mass="51539">MDTLSQQKLVWSLDGTASMRRDPSRPKRRRPVEPGRSSKRSLDSMCAPTQVHPRELSPPASKQLTQSSLGPRIGLHDTAVSDVLHLLLPVDKQGRSIVDFKDVSHAVREALKGWLRKHAGYSGSGAQRTSAAAGRAGGSQASGGGGTGGRGGAAYPQGSGARKNWNRRSGDAPPGAPANANSHRPGLTFACPFCRYDPALFDMCLSRSFSRINDVHQHLDRSHRETNNCPRCRRIFTNDPNDEEYSSHIQAGDCRPRAGPRMPQRTINEQQWMQILSLRHQGLSDTQRWLSIWDILFIGVPRPTSVYYTGTGFRDRLNSLIDLFEQEFRRQNSPLQQQSPIVLQVLPQILDAFRTFAAAPEQQQQRELIPPPAALHLQRPTPAPDFQPRQPNQAQLLPQVPPAVWSSEHQRSAATPVPVESNVIDNDLNTPSNSTYPAEPNNLLDFNQWFPAWSPEWAGSQYF</sequence>
<dbReference type="PANTHER" id="PTHR38166">
    <property type="entry name" value="C2H2-TYPE DOMAIN-CONTAINING PROTEIN-RELATED"/>
    <property type="match status" value="1"/>
</dbReference>
<keyword evidence="3" id="KW-1185">Reference proteome</keyword>
<proteinExistence type="predicted"/>
<evidence type="ECO:0000256" key="1">
    <source>
        <dbReference type="SAM" id="MobiDB-lite"/>
    </source>
</evidence>
<feature type="region of interest" description="Disordered" evidence="1">
    <location>
        <begin position="120"/>
        <end position="182"/>
    </location>
</feature>
<dbReference type="EMBL" id="JARVKF010000404">
    <property type="protein sequence ID" value="KAK9416777.1"/>
    <property type="molecule type" value="Genomic_DNA"/>
</dbReference>
<feature type="region of interest" description="Disordered" evidence="1">
    <location>
        <begin position="403"/>
        <end position="434"/>
    </location>
</feature>
<reference evidence="2 3" key="1">
    <citation type="journal article" date="2024" name="J. Plant Pathol.">
        <title>Sequence and assembly of the genome of Seiridium unicorne, isolate CBS 538.82, causal agent of cypress canker disease.</title>
        <authorList>
            <person name="Scali E."/>
            <person name="Rocca G.D."/>
            <person name="Danti R."/>
            <person name="Garbelotto M."/>
            <person name="Barberini S."/>
            <person name="Baroncelli R."/>
            <person name="Emiliani G."/>
        </authorList>
    </citation>
    <scope>NUCLEOTIDE SEQUENCE [LARGE SCALE GENOMIC DNA]</scope>
    <source>
        <strain evidence="2 3">BM-138-508</strain>
    </source>
</reference>
<name>A0ABR2UQ66_9PEZI</name>
<gene>
    <name evidence="2" type="ORF">SUNI508_09475</name>
</gene>
<evidence type="ECO:0000313" key="3">
    <source>
        <dbReference type="Proteomes" id="UP001408356"/>
    </source>
</evidence>
<organism evidence="2 3">
    <name type="scientific">Seiridium unicorne</name>
    <dbReference type="NCBI Taxonomy" id="138068"/>
    <lineage>
        <taxon>Eukaryota</taxon>
        <taxon>Fungi</taxon>
        <taxon>Dikarya</taxon>
        <taxon>Ascomycota</taxon>
        <taxon>Pezizomycotina</taxon>
        <taxon>Sordariomycetes</taxon>
        <taxon>Xylariomycetidae</taxon>
        <taxon>Amphisphaeriales</taxon>
        <taxon>Sporocadaceae</taxon>
        <taxon>Seiridium</taxon>
    </lineage>
</organism>
<feature type="compositionally biased region" description="Polar residues" evidence="1">
    <location>
        <begin position="423"/>
        <end position="434"/>
    </location>
</feature>
<comment type="caution">
    <text evidence="2">The sequence shown here is derived from an EMBL/GenBank/DDBJ whole genome shotgun (WGS) entry which is preliminary data.</text>
</comment>
<accession>A0ABR2UQ66</accession>
<feature type="region of interest" description="Disordered" evidence="1">
    <location>
        <begin position="11"/>
        <end position="68"/>
    </location>
</feature>
<protein>
    <submittedName>
        <fullName evidence="2">C2H2-type domain-containing protein</fullName>
    </submittedName>
</protein>